<gene>
    <name evidence="5" type="ORF">PROFUN_10782</name>
</gene>
<dbReference type="InterPro" id="IPR008030">
    <property type="entry name" value="NmrA-like"/>
</dbReference>
<dbReference type="Gene3D" id="3.40.50.720">
    <property type="entry name" value="NAD(P)-binding Rossmann-like Domain"/>
    <property type="match status" value="1"/>
</dbReference>
<dbReference type="PANTHER" id="PTHR42748">
    <property type="entry name" value="NITROGEN METABOLITE REPRESSION PROTEIN NMRA FAMILY MEMBER"/>
    <property type="match status" value="1"/>
</dbReference>
<evidence type="ECO:0000256" key="3">
    <source>
        <dbReference type="ARBA" id="ARBA00023002"/>
    </source>
</evidence>
<keyword evidence="2" id="KW-0521">NADP</keyword>
<protein>
    <submittedName>
        <fullName evidence="5">Putative hscarg dehydrogenase</fullName>
    </submittedName>
</protein>
<sequence length="266" mass="29901">MDKLIVIIGVTGAQGGSVARTFAQLPDWRVRGITRNSSSPAAKKLQEIGVQIVQGDADDKQSLIDAFVGAHVIFSNADYFAHLFHVLNPANLPEGQSSWQYALRREIEQAINIAEAAETPSVLKTLERFVFSSLVSAKKWSKEKYTKAYHQEGKEEAPRLSWNLRQQLEILVNNEYMSFTDFMELWGQHHGVKAGYREISTAEMVKDMPEVMATDLGQAYDFSHEFGFTGGDPEVLELEQIPVKVEVTSMADYIKTEDWSQIINAK</sequence>
<dbReference type="AlphaFoldDB" id="A0A2P6NCX4"/>
<dbReference type="InterPro" id="IPR051164">
    <property type="entry name" value="NmrA-like_oxidored"/>
</dbReference>
<evidence type="ECO:0000256" key="2">
    <source>
        <dbReference type="ARBA" id="ARBA00022857"/>
    </source>
</evidence>
<dbReference type="OrthoDB" id="3358371at2759"/>
<dbReference type="SUPFAM" id="SSF51735">
    <property type="entry name" value="NAD(P)-binding Rossmann-fold domains"/>
    <property type="match status" value="1"/>
</dbReference>
<evidence type="ECO:0000313" key="6">
    <source>
        <dbReference type="Proteomes" id="UP000241769"/>
    </source>
</evidence>
<dbReference type="GO" id="GO:0016491">
    <property type="term" value="F:oxidoreductase activity"/>
    <property type="evidence" value="ECO:0007669"/>
    <property type="project" value="UniProtKB-KW"/>
</dbReference>
<evidence type="ECO:0000259" key="4">
    <source>
        <dbReference type="Pfam" id="PF05368"/>
    </source>
</evidence>
<comment type="similarity">
    <text evidence="1">Belongs to the NmrA-type oxidoreductase family.</text>
</comment>
<dbReference type="GO" id="GO:0005634">
    <property type="term" value="C:nucleus"/>
    <property type="evidence" value="ECO:0007669"/>
    <property type="project" value="TreeGrafter"/>
</dbReference>
<evidence type="ECO:0000313" key="5">
    <source>
        <dbReference type="EMBL" id="PRP81793.1"/>
    </source>
</evidence>
<dbReference type="Proteomes" id="UP000241769">
    <property type="component" value="Unassembled WGS sequence"/>
</dbReference>
<proteinExistence type="inferred from homology"/>
<keyword evidence="3" id="KW-0560">Oxidoreductase</keyword>
<reference evidence="5 6" key="1">
    <citation type="journal article" date="2018" name="Genome Biol. Evol.">
        <title>Multiple Roots of Fruiting Body Formation in Amoebozoa.</title>
        <authorList>
            <person name="Hillmann F."/>
            <person name="Forbes G."/>
            <person name="Novohradska S."/>
            <person name="Ferling I."/>
            <person name="Riege K."/>
            <person name="Groth M."/>
            <person name="Westermann M."/>
            <person name="Marz M."/>
            <person name="Spaller T."/>
            <person name="Winckler T."/>
            <person name="Schaap P."/>
            <person name="Glockner G."/>
        </authorList>
    </citation>
    <scope>NUCLEOTIDE SEQUENCE [LARGE SCALE GENOMIC DNA]</scope>
    <source>
        <strain evidence="5 6">Jena</strain>
    </source>
</reference>
<dbReference type="InParanoid" id="A0A2P6NCX4"/>
<dbReference type="InterPro" id="IPR036291">
    <property type="entry name" value="NAD(P)-bd_dom_sf"/>
</dbReference>
<name>A0A2P6NCX4_9EUKA</name>
<keyword evidence="6" id="KW-1185">Reference proteome</keyword>
<dbReference type="PANTHER" id="PTHR42748:SF30">
    <property type="entry name" value="NMRA-LIKE DOMAIN-CONTAINING PROTEIN"/>
    <property type="match status" value="1"/>
</dbReference>
<dbReference type="EMBL" id="MDYQ01000117">
    <property type="protein sequence ID" value="PRP81793.1"/>
    <property type="molecule type" value="Genomic_DNA"/>
</dbReference>
<organism evidence="5 6">
    <name type="scientific">Planoprotostelium fungivorum</name>
    <dbReference type="NCBI Taxonomy" id="1890364"/>
    <lineage>
        <taxon>Eukaryota</taxon>
        <taxon>Amoebozoa</taxon>
        <taxon>Evosea</taxon>
        <taxon>Variosea</taxon>
        <taxon>Cavosteliida</taxon>
        <taxon>Cavosteliaceae</taxon>
        <taxon>Planoprotostelium</taxon>
    </lineage>
</organism>
<feature type="domain" description="NmrA-like" evidence="4">
    <location>
        <begin position="1"/>
        <end position="154"/>
    </location>
</feature>
<dbReference type="Pfam" id="PF05368">
    <property type="entry name" value="NmrA"/>
    <property type="match status" value="1"/>
</dbReference>
<dbReference type="STRING" id="1890364.A0A2P6NCX4"/>
<evidence type="ECO:0000256" key="1">
    <source>
        <dbReference type="ARBA" id="ARBA00006328"/>
    </source>
</evidence>
<accession>A0A2P6NCX4</accession>
<comment type="caution">
    <text evidence="5">The sequence shown here is derived from an EMBL/GenBank/DDBJ whole genome shotgun (WGS) entry which is preliminary data.</text>
</comment>